<protein>
    <submittedName>
        <fullName evidence="1">Uncharacterized protein</fullName>
    </submittedName>
</protein>
<organism evidence="1 2">
    <name type="scientific">Citrus x changshan-huyou</name>
    <dbReference type="NCBI Taxonomy" id="2935761"/>
    <lineage>
        <taxon>Eukaryota</taxon>
        <taxon>Viridiplantae</taxon>
        <taxon>Streptophyta</taxon>
        <taxon>Embryophyta</taxon>
        <taxon>Tracheophyta</taxon>
        <taxon>Spermatophyta</taxon>
        <taxon>Magnoliopsida</taxon>
        <taxon>eudicotyledons</taxon>
        <taxon>Gunneridae</taxon>
        <taxon>Pentapetalae</taxon>
        <taxon>rosids</taxon>
        <taxon>malvids</taxon>
        <taxon>Sapindales</taxon>
        <taxon>Rutaceae</taxon>
        <taxon>Aurantioideae</taxon>
        <taxon>Citrus</taxon>
    </lineage>
</organism>
<gene>
    <name evidence="1" type="ORF">WN944_018293</name>
</gene>
<name>A0AAP0QFB0_9ROSI</name>
<sequence length="135" mass="15781">MEDPQPNQIQNYPQIGELKYLFRKKLTYGDLNHALRLTGSTTNYFNEFPESIFEDGLLVKLYTPAADADYVVMRRVREKNKFYYRVAKQTWCEYNGIAQVNGFSINDKIDCWCVYNPEGAKGEVISLLIHRVQEN</sequence>
<dbReference type="AlphaFoldDB" id="A0AAP0QFB0"/>
<keyword evidence="2" id="KW-1185">Reference proteome</keyword>
<evidence type="ECO:0000313" key="2">
    <source>
        <dbReference type="Proteomes" id="UP001428341"/>
    </source>
</evidence>
<dbReference type="Proteomes" id="UP001428341">
    <property type="component" value="Unassembled WGS sequence"/>
</dbReference>
<dbReference type="EMBL" id="JBCGBO010000007">
    <property type="protein sequence ID" value="KAK9186904.1"/>
    <property type="molecule type" value="Genomic_DNA"/>
</dbReference>
<reference evidence="1 2" key="1">
    <citation type="submission" date="2024-05" db="EMBL/GenBank/DDBJ databases">
        <title>Haplotype-resolved chromosome-level genome assembly of Huyou (Citrus changshanensis).</title>
        <authorList>
            <person name="Miao C."/>
            <person name="Chen W."/>
            <person name="Wu Y."/>
            <person name="Wang L."/>
            <person name="Zhao S."/>
            <person name="Grierson D."/>
            <person name="Xu C."/>
            <person name="Chen K."/>
        </authorList>
    </citation>
    <scope>NUCLEOTIDE SEQUENCE [LARGE SCALE GENOMIC DNA]</scope>
    <source>
        <strain evidence="1">01-14</strain>
        <tissue evidence="1">Leaf</tissue>
    </source>
</reference>
<accession>A0AAP0QFB0</accession>
<proteinExistence type="predicted"/>
<evidence type="ECO:0000313" key="1">
    <source>
        <dbReference type="EMBL" id="KAK9186904.1"/>
    </source>
</evidence>
<comment type="caution">
    <text evidence="1">The sequence shown here is derived from an EMBL/GenBank/DDBJ whole genome shotgun (WGS) entry which is preliminary data.</text>
</comment>